<comment type="caution">
    <text evidence="1">The sequence shown here is derived from an EMBL/GenBank/DDBJ whole genome shotgun (WGS) entry which is preliminary data.</text>
</comment>
<evidence type="ECO:0000313" key="2">
    <source>
        <dbReference type="Proteomes" id="UP001162992"/>
    </source>
</evidence>
<keyword evidence="2" id="KW-1185">Reference proteome</keyword>
<organism evidence="1 2">
    <name type="scientific">Diphasiastrum complanatum</name>
    <name type="common">Issler's clubmoss</name>
    <name type="synonym">Lycopodium complanatum</name>
    <dbReference type="NCBI Taxonomy" id="34168"/>
    <lineage>
        <taxon>Eukaryota</taxon>
        <taxon>Viridiplantae</taxon>
        <taxon>Streptophyta</taxon>
        <taxon>Embryophyta</taxon>
        <taxon>Tracheophyta</taxon>
        <taxon>Lycopodiopsida</taxon>
        <taxon>Lycopodiales</taxon>
        <taxon>Lycopodiaceae</taxon>
        <taxon>Lycopodioideae</taxon>
        <taxon>Diphasiastrum</taxon>
    </lineage>
</organism>
<proteinExistence type="predicted"/>
<accession>A0ACC2CVM6</accession>
<protein>
    <submittedName>
        <fullName evidence="1">Uncharacterized protein</fullName>
    </submittedName>
</protein>
<name>A0ACC2CVM6_DIPCM</name>
<gene>
    <name evidence="1" type="ORF">O6H91_08G023700</name>
</gene>
<dbReference type="EMBL" id="CM055099">
    <property type="protein sequence ID" value="KAJ7546075.1"/>
    <property type="molecule type" value="Genomic_DNA"/>
</dbReference>
<evidence type="ECO:0000313" key="1">
    <source>
        <dbReference type="EMBL" id="KAJ7546075.1"/>
    </source>
</evidence>
<dbReference type="Proteomes" id="UP001162992">
    <property type="component" value="Chromosome 8"/>
</dbReference>
<reference evidence="2" key="1">
    <citation type="journal article" date="2024" name="Proc. Natl. Acad. Sci. U.S.A.">
        <title>Extraordinary preservation of gene collinearity over three hundred million years revealed in homosporous lycophytes.</title>
        <authorList>
            <person name="Li C."/>
            <person name="Wickell D."/>
            <person name="Kuo L.Y."/>
            <person name="Chen X."/>
            <person name="Nie B."/>
            <person name="Liao X."/>
            <person name="Peng D."/>
            <person name="Ji J."/>
            <person name="Jenkins J."/>
            <person name="Williams M."/>
            <person name="Shu S."/>
            <person name="Plott C."/>
            <person name="Barry K."/>
            <person name="Rajasekar S."/>
            <person name="Grimwood J."/>
            <person name="Han X."/>
            <person name="Sun S."/>
            <person name="Hou Z."/>
            <person name="He W."/>
            <person name="Dai G."/>
            <person name="Sun C."/>
            <person name="Schmutz J."/>
            <person name="Leebens-Mack J.H."/>
            <person name="Li F.W."/>
            <person name="Wang L."/>
        </authorList>
    </citation>
    <scope>NUCLEOTIDE SEQUENCE [LARGE SCALE GENOMIC DNA]</scope>
    <source>
        <strain evidence="2">cv. PW_Plant_1</strain>
    </source>
</reference>
<sequence length="84" mass="9268">MLQRGSRLLCMSLASVGQVTYVVEVACAAALLTSSRGKNVLANMSHATSYCTCFENSKFKFLKIWSINTNPYLPSVQSIILRSF</sequence>